<comment type="caution">
    <text evidence="1">The sequence shown here is derived from an EMBL/GenBank/DDBJ whole genome shotgun (WGS) entry which is preliminary data.</text>
</comment>
<evidence type="ECO:0000313" key="2">
    <source>
        <dbReference type="Proteomes" id="UP001149411"/>
    </source>
</evidence>
<keyword evidence="2" id="KW-1185">Reference proteome</keyword>
<reference evidence="1" key="1">
    <citation type="submission" date="2022-09" db="EMBL/GenBank/DDBJ databases">
        <title>Haloadaptaus new haloarchaeum isolated from saline soil.</title>
        <authorList>
            <person name="Duran-Viseras A."/>
            <person name="Sanchez-Porro C."/>
            <person name="Ventosa A."/>
        </authorList>
    </citation>
    <scope>NUCLEOTIDE SEQUENCE</scope>
    <source>
        <strain evidence="1">F3-133</strain>
    </source>
</reference>
<dbReference type="AlphaFoldDB" id="A0A9Q4C402"/>
<evidence type="ECO:0008006" key="3">
    <source>
        <dbReference type="Google" id="ProtNLM"/>
    </source>
</evidence>
<dbReference type="Proteomes" id="UP001149411">
    <property type="component" value="Unassembled WGS sequence"/>
</dbReference>
<protein>
    <recommendedName>
        <fullName evidence="3">DUF4145 domain-containing protein</fullName>
    </recommendedName>
</protein>
<dbReference type="RefSeq" id="WP_266087718.1">
    <property type="nucleotide sequence ID" value="NZ_RKLV01000008.1"/>
</dbReference>
<sequence>MTDSEETVERFEKEGGEQIGLMDAYYLGTRTQYLASCKPARESITVRSEGGKGDLVSSLRFFLRRADELEASEHLVEDTRDFVERLVDGYGVGEPPSEDDASRAVELSTRWAETFSAVEENRTIVHTRDSGFFDIDRAMESPEEFFDPDVWDWLNEESKRDLREGIRTLAVDCPTASVMVSLRAVERQLREWHNERSTEDIDLGPWGHVLGELADLYDDHEKERPEVLTDLSYLKDRRNEVNHMETSPSSREAEINLRRVQATVENIYNQIQTED</sequence>
<dbReference type="EMBL" id="RKLV01000008">
    <property type="protein sequence ID" value="MCX2819450.1"/>
    <property type="molecule type" value="Genomic_DNA"/>
</dbReference>
<evidence type="ECO:0000313" key="1">
    <source>
        <dbReference type="EMBL" id="MCX2819450.1"/>
    </source>
</evidence>
<organism evidence="1 2">
    <name type="scientific">Halorutilus salinus</name>
    <dbReference type="NCBI Taxonomy" id="2487751"/>
    <lineage>
        <taxon>Archaea</taxon>
        <taxon>Methanobacteriati</taxon>
        <taxon>Methanobacteriota</taxon>
        <taxon>Stenosarchaea group</taxon>
        <taxon>Halobacteria</taxon>
        <taxon>Halorutilales</taxon>
        <taxon>Halorutilaceae</taxon>
        <taxon>Halorutilus</taxon>
    </lineage>
</organism>
<name>A0A9Q4C402_9EURY</name>
<proteinExistence type="predicted"/>
<accession>A0A9Q4C402</accession>
<gene>
    <name evidence="1" type="ORF">EGH25_08815</name>
</gene>